<reference evidence="1" key="2">
    <citation type="submission" date="2020-09" db="EMBL/GenBank/DDBJ databases">
        <authorList>
            <person name="Sun Q."/>
            <person name="Ohkuma M."/>
        </authorList>
    </citation>
    <scope>NUCLEOTIDE SEQUENCE</scope>
    <source>
        <strain evidence="1">JCM 31311</strain>
    </source>
</reference>
<organism evidence="1 2">
    <name type="scientific">Deinococcus ruber</name>
    <dbReference type="NCBI Taxonomy" id="1848197"/>
    <lineage>
        <taxon>Bacteria</taxon>
        <taxon>Thermotogati</taxon>
        <taxon>Deinococcota</taxon>
        <taxon>Deinococci</taxon>
        <taxon>Deinococcales</taxon>
        <taxon>Deinococcaceae</taxon>
        <taxon>Deinococcus</taxon>
    </lineage>
</organism>
<reference evidence="1" key="1">
    <citation type="journal article" date="2014" name="Int. J. Syst. Evol. Microbiol.">
        <title>Complete genome sequence of Corynebacterium casei LMG S-19264T (=DSM 44701T), isolated from a smear-ripened cheese.</title>
        <authorList>
            <consortium name="US DOE Joint Genome Institute (JGI-PGF)"/>
            <person name="Walter F."/>
            <person name="Albersmeier A."/>
            <person name="Kalinowski J."/>
            <person name="Ruckert C."/>
        </authorList>
    </citation>
    <scope>NUCLEOTIDE SEQUENCE</scope>
    <source>
        <strain evidence="1">JCM 31311</strain>
    </source>
</reference>
<gene>
    <name evidence="1" type="ORF">GCM10008957_27120</name>
</gene>
<dbReference type="Proteomes" id="UP000603865">
    <property type="component" value="Unassembled WGS sequence"/>
</dbReference>
<proteinExistence type="predicted"/>
<comment type="caution">
    <text evidence="1">The sequence shown here is derived from an EMBL/GenBank/DDBJ whole genome shotgun (WGS) entry which is preliminary data.</text>
</comment>
<evidence type="ECO:0000313" key="1">
    <source>
        <dbReference type="EMBL" id="GGR12763.1"/>
    </source>
</evidence>
<accession>A0A918C903</accession>
<evidence type="ECO:0000313" key="2">
    <source>
        <dbReference type="Proteomes" id="UP000603865"/>
    </source>
</evidence>
<dbReference type="RefSeq" id="WP_189091056.1">
    <property type="nucleotide sequence ID" value="NZ_BMQL01000015.1"/>
</dbReference>
<dbReference type="EMBL" id="BMQL01000015">
    <property type="protein sequence ID" value="GGR12763.1"/>
    <property type="molecule type" value="Genomic_DNA"/>
</dbReference>
<sequence>MQGLQELRTSHLLDTALLDQLEQDLRQGGGLINHLHRRLGDQIVPIWRTLAERSQRAFIAQPVDAGPVEVQLLGVHDAFDYLVVPRVREFTTFHLMTPDPFARLSDYGPLRATFNAKVPGGVASLRLDIVPPSTFRELFSLAYPTAREAYRDEQDAAVLAALLPRRAQATFRPTPEEEASALANYYNLPYLDPVVDPPEVAVLGELPFEPFTARRLYPHSRNERGQLQVLGSVQRADELDGLHARVAALEEALQTTFVLILTSTRSLIRLFRTHQGAPYVDSQSGT</sequence>
<name>A0A918C903_9DEIO</name>
<dbReference type="AlphaFoldDB" id="A0A918C903"/>
<protein>
    <submittedName>
        <fullName evidence="1">Uncharacterized protein</fullName>
    </submittedName>
</protein>
<keyword evidence="2" id="KW-1185">Reference proteome</keyword>